<proteinExistence type="inferred from homology"/>
<comment type="caution">
    <text evidence="3">The sequence shown here is derived from an EMBL/GenBank/DDBJ whole genome shotgun (WGS) entry which is preliminary data.</text>
</comment>
<dbReference type="AlphaFoldDB" id="A0A426RT16"/>
<dbReference type="GO" id="GO:0045333">
    <property type="term" value="P:cellular respiration"/>
    <property type="evidence" value="ECO:0007669"/>
    <property type="project" value="InterPro"/>
</dbReference>
<dbReference type="Pfam" id="PF03364">
    <property type="entry name" value="Polyketide_cyc"/>
    <property type="match status" value="1"/>
</dbReference>
<evidence type="ECO:0000313" key="4">
    <source>
        <dbReference type="Proteomes" id="UP000268553"/>
    </source>
</evidence>
<dbReference type="OrthoDB" id="9804759at2"/>
<dbReference type="EMBL" id="RWJI01000001">
    <property type="protein sequence ID" value="RRQ52160.1"/>
    <property type="molecule type" value="Genomic_DNA"/>
</dbReference>
<evidence type="ECO:0000256" key="1">
    <source>
        <dbReference type="ARBA" id="ARBA00008918"/>
    </source>
</evidence>
<evidence type="ECO:0000259" key="2">
    <source>
        <dbReference type="Pfam" id="PF03364"/>
    </source>
</evidence>
<dbReference type="RefSeq" id="WP_125230176.1">
    <property type="nucleotide sequence ID" value="NZ_RWJI01000001.1"/>
</dbReference>
<dbReference type="InterPro" id="IPR044996">
    <property type="entry name" value="COQ10-like"/>
</dbReference>
<dbReference type="PANTHER" id="PTHR12901">
    <property type="entry name" value="SPERM PROTEIN HOMOLOG"/>
    <property type="match status" value="1"/>
</dbReference>
<dbReference type="GO" id="GO:0048039">
    <property type="term" value="F:ubiquinone binding"/>
    <property type="evidence" value="ECO:0007669"/>
    <property type="project" value="InterPro"/>
</dbReference>
<gene>
    <name evidence="3" type="ORF">D7D48_04635</name>
</gene>
<dbReference type="Proteomes" id="UP000268553">
    <property type="component" value="Unassembled WGS sequence"/>
</dbReference>
<dbReference type="CDD" id="cd07813">
    <property type="entry name" value="COQ10p_like"/>
    <property type="match status" value="1"/>
</dbReference>
<evidence type="ECO:0000313" key="3">
    <source>
        <dbReference type="EMBL" id="RRQ52160.1"/>
    </source>
</evidence>
<keyword evidence="4" id="KW-1185">Reference proteome</keyword>
<accession>A0A426RT16</accession>
<sequence>MPHHHERRSLPHNAAQMYDLVADVSRYPEFLPWVSAIRIRKDEESEMLADMIVGFKSLRETFSSRVVKTPKSSIIVDYLDGPMKHLHNAWTFEDVDGGGSIVEFTVDFSFRNRVFEALAGQFFDSALRKMTTAFIERADALYSAGGSNSSNA</sequence>
<name>A0A426RT16_9SPHN</name>
<dbReference type="Gene3D" id="3.30.530.20">
    <property type="match status" value="1"/>
</dbReference>
<dbReference type="InterPro" id="IPR023393">
    <property type="entry name" value="START-like_dom_sf"/>
</dbReference>
<dbReference type="PANTHER" id="PTHR12901:SF10">
    <property type="entry name" value="COENZYME Q-BINDING PROTEIN COQ10, MITOCHONDRIAL"/>
    <property type="match status" value="1"/>
</dbReference>
<dbReference type="InterPro" id="IPR005031">
    <property type="entry name" value="COQ10_START"/>
</dbReference>
<protein>
    <submittedName>
        <fullName evidence="3">Type II toxin-antitoxin system RatA family toxin</fullName>
    </submittedName>
</protein>
<dbReference type="SUPFAM" id="SSF55961">
    <property type="entry name" value="Bet v1-like"/>
    <property type="match status" value="1"/>
</dbReference>
<organism evidence="3 4">
    <name type="scientific">Sphingorhabdus wooponensis</name>
    <dbReference type="NCBI Taxonomy" id="940136"/>
    <lineage>
        <taxon>Bacteria</taxon>
        <taxon>Pseudomonadati</taxon>
        <taxon>Pseudomonadota</taxon>
        <taxon>Alphaproteobacteria</taxon>
        <taxon>Sphingomonadales</taxon>
        <taxon>Sphingomonadaceae</taxon>
        <taxon>Sphingorhabdus</taxon>
    </lineage>
</organism>
<comment type="similarity">
    <text evidence="1">Belongs to the ribosome association toxin RatA family.</text>
</comment>
<reference evidence="3 4" key="1">
    <citation type="submission" date="2018-12" db="EMBL/GenBank/DDBJ databases">
        <authorList>
            <person name="Kim S.-J."/>
            <person name="Jung G.-Y."/>
        </authorList>
    </citation>
    <scope>NUCLEOTIDE SEQUENCE [LARGE SCALE GENOMIC DNA]</scope>
    <source>
        <strain evidence="3 4">03SU3-P</strain>
    </source>
</reference>
<feature type="domain" description="Coenzyme Q-binding protein COQ10 START" evidence="2">
    <location>
        <begin position="11"/>
        <end position="134"/>
    </location>
</feature>